<organism evidence="2 3">
    <name type="scientific">Phenylobacterium glaciei</name>
    <dbReference type="NCBI Taxonomy" id="2803784"/>
    <lineage>
        <taxon>Bacteria</taxon>
        <taxon>Pseudomonadati</taxon>
        <taxon>Pseudomonadota</taxon>
        <taxon>Alphaproteobacteria</taxon>
        <taxon>Caulobacterales</taxon>
        <taxon>Caulobacteraceae</taxon>
        <taxon>Phenylobacterium</taxon>
    </lineage>
</organism>
<reference evidence="2" key="1">
    <citation type="submission" date="2021-04" db="EMBL/GenBank/DDBJ databases">
        <title>Draft genome assembly of strain Phenylobacterium sp. 20VBR1 using MiniION and Illumina platforms.</title>
        <authorList>
            <person name="Thomas F.A."/>
            <person name="Krishnan K.P."/>
            <person name="Sinha R.K."/>
        </authorList>
    </citation>
    <scope>NUCLEOTIDE SEQUENCE</scope>
    <source>
        <strain evidence="2">20VBR1</strain>
    </source>
</reference>
<dbReference type="Proteomes" id="UP000622580">
    <property type="component" value="Unassembled WGS sequence"/>
</dbReference>
<dbReference type="RefSeq" id="WP_215340598.1">
    <property type="nucleotide sequence ID" value="NZ_JAGSGD010000001.1"/>
</dbReference>
<proteinExistence type="predicted"/>
<dbReference type="AlphaFoldDB" id="A0A941HX56"/>
<feature type="region of interest" description="Disordered" evidence="1">
    <location>
        <begin position="88"/>
        <end position="114"/>
    </location>
</feature>
<evidence type="ECO:0000313" key="2">
    <source>
        <dbReference type="EMBL" id="MBR7619967.1"/>
    </source>
</evidence>
<feature type="region of interest" description="Disordered" evidence="1">
    <location>
        <begin position="1"/>
        <end position="28"/>
    </location>
</feature>
<feature type="compositionally biased region" description="Basic and acidic residues" evidence="1">
    <location>
        <begin position="88"/>
        <end position="99"/>
    </location>
</feature>
<dbReference type="EMBL" id="JAGSGD010000001">
    <property type="protein sequence ID" value="MBR7619967.1"/>
    <property type="molecule type" value="Genomic_DNA"/>
</dbReference>
<protein>
    <submittedName>
        <fullName evidence="2">Uncharacterized protein</fullName>
    </submittedName>
</protein>
<sequence>MADSPSRNGSESAPHHGFNPPFSTKSAITGHWHHAGKKTLGVRTHCGCSKSSIRHLHGKNNTTTIASAEIIAPVTATTDAPARRVRFEPLADPDRDRGPLHIRGPAVRRSDRTL</sequence>
<evidence type="ECO:0000256" key="1">
    <source>
        <dbReference type="SAM" id="MobiDB-lite"/>
    </source>
</evidence>
<comment type="caution">
    <text evidence="2">The sequence shown here is derived from an EMBL/GenBank/DDBJ whole genome shotgun (WGS) entry which is preliminary data.</text>
</comment>
<accession>A0A941HX56</accession>
<gene>
    <name evidence="2" type="ORF">JKL49_11255</name>
</gene>
<name>A0A941HX56_9CAUL</name>
<feature type="compositionally biased region" description="Polar residues" evidence="1">
    <location>
        <begin position="1"/>
        <end position="11"/>
    </location>
</feature>
<evidence type="ECO:0000313" key="3">
    <source>
        <dbReference type="Proteomes" id="UP000622580"/>
    </source>
</evidence>
<keyword evidence="3" id="KW-1185">Reference proteome</keyword>